<dbReference type="Gene3D" id="3.30.2090.10">
    <property type="entry name" value="Multidrug efflux transporter AcrB TolC docking domain, DN and DC subdomains"/>
    <property type="match status" value="2"/>
</dbReference>
<dbReference type="InterPro" id="IPR001036">
    <property type="entry name" value="Acrflvin-R"/>
</dbReference>
<feature type="transmembrane region" description="Helical" evidence="1">
    <location>
        <begin position="529"/>
        <end position="550"/>
    </location>
</feature>
<keyword evidence="1" id="KW-1133">Transmembrane helix</keyword>
<reference evidence="2 3" key="1">
    <citation type="journal article" date="2011" name="J. Bacteriol.">
        <title>Complete genome sequence and updated annotation of Desulfovibrio alaskensis G20.</title>
        <authorList>
            <person name="Hauser L.J."/>
            <person name="Land M.L."/>
            <person name="Brown S.D."/>
            <person name="Larimer F."/>
            <person name="Keller K.L."/>
            <person name="Rapp-Giles B.J."/>
            <person name="Price M.N."/>
            <person name="Lin M."/>
            <person name="Bruce D.C."/>
            <person name="Detter J.C."/>
            <person name="Tapia R."/>
            <person name="Han C.S."/>
            <person name="Goodwin L.A."/>
            <person name="Cheng J.F."/>
            <person name="Pitluck S."/>
            <person name="Copeland A."/>
            <person name="Lucas S."/>
            <person name="Nolan M."/>
            <person name="Lapidus A.L."/>
            <person name="Palumbo A.V."/>
            <person name="Wall J.D."/>
        </authorList>
    </citation>
    <scope>NUCLEOTIDE SEQUENCE [LARGE SCALE GENOMIC DNA]</scope>
    <source>
        <strain evidence="3">ATCC BAA 1058 / DSM 17464 / G20</strain>
    </source>
</reference>
<feature type="transmembrane region" description="Helical" evidence="1">
    <location>
        <begin position="12"/>
        <end position="35"/>
    </location>
</feature>
<proteinExistence type="predicted"/>
<gene>
    <name evidence="2" type="ordered locus">Dde_1563</name>
</gene>
<feature type="transmembrane region" description="Helical" evidence="1">
    <location>
        <begin position="883"/>
        <end position="903"/>
    </location>
</feature>
<dbReference type="HOGENOM" id="CLU_002755_1_2_7"/>
<dbReference type="Gene3D" id="3.30.70.1320">
    <property type="entry name" value="Multidrug efflux transporter AcrB pore domain like"/>
    <property type="match status" value="1"/>
</dbReference>
<dbReference type="Pfam" id="PF00873">
    <property type="entry name" value="ACR_tran"/>
    <property type="match status" value="1"/>
</dbReference>
<dbReference type="SUPFAM" id="SSF82693">
    <property type="entry name" value="Multidrug efflux transporter AcrB pore domain, PN1, PN2, PC1 and PC2 subdomains"/>
    <property type="match status" value="2"/>
</dbReference>
<dbReference type="PANTHER" id="PTHR32063:SF24">
    <property type="entry name" value="CATION EFFLUX SYSTEM (ACRB_ACRD_ACRF FAMILY)"/>
    <property type="match status" value="1"/>
</dbReference>
<dbReference type="KEGG" id="dde:Dde_1563"/>
<dbReference type="STRING" id="207559.Dde_1563"/>
<accession>Q311N6</accession>
<evidence type="ECO:0000313" key="3">
    <source>
        <dbReference type="Proteomes" id="UP000002710"/>
    </source>
</evidence>
<dbReference type="AlphaFoldDB" id="Q311N6"/>
<dbReference type="PANTHER" id="PTHR32063">
    <property type="match status" value="1"/>
</dbReference>
<dbReference type="GO" id="GO:0042910">
    <property type="term" value="F:xenobiotic transmembrane transporter activity"/>
    <property type="evidence" value="ECO:0007669"/>
    <property type="project" value="TreeGrafter"/>
</dbReference>
<dbReference type="InterPro" id="IPR027463">
    <property type="entry name" value="AcrB_DN_DC_subdom"/>
</dbReference>
<feature type="transmembrane region" description="Helical" evidence="1">
    <location>
        <begin position="1016"/>
        <end position="1038"/>
    </location>
</feature>
<feature type="transmembrane region" description="Helical" evidence="1">
    <location>
        <begin position="909"/>
        <end position="928"/>
    </location>
</feature>
<feature type="transmembrane region" description="Helical" evidence="1">
    <location>
        <begin position="984"/>
        <end position="1004"/>
    </location>
</feature>
<feature type="transmembrane region" description="Helical" evidence="1">
    <location>
        <begin position="336"/>
        <end position="354"/>
    </location>
</feature>
<dbReference type="EMBL" id="CP000112">
    <property type="protein sequence ID" value="ABB38360.1"/>
    <property type="molecule type" value="Genomic_DNA"/>
</dbReference>
<feature type="transmembrane region" description="Helical" evidence="1">
    <location>
        <begin position="467"/>
        <end position="488"/>
    </location>
</feature>
<evidence type="ECO:0000256" key="1">
    <source>
        <dbReference type="SAM" id="Phobius"/>
    </source>
</evidence>
<name>Q311N6_OLEA2</name>
<dbReference type="RefSeq" id="WP_011367522.1">
    <property type="nucleotide sequence ID" value="NC_007519.1"/>
</dbReference>
<feature type="transmembrane region" description="Helical" evidence="1">
    <location>
        <begin position="432"/>
        <end position="455"/>
    </location>
</feature>
<dbReference type="SUPFAM" id="SSF82714">
    <property type="entry name" value="Multidrug efflux transporter AcrB TolC docking domain, DN and DC subdomains"/>
    <property type="match status" value="2"/>
</dbReference>
<organism evidence="2 3">
    <name type="scientific">Oleidesulfovibrio alaskensis (strain ATCC BAA-1058 / DSM 17464 / G20)</name>
    <name type="common">Desulfovibrio alaskensis</name>
    <dbReference type="NCBI Taxonomy" id="207559"/>
    <lineage>
        <taxon>Bacteria</taxon>
        <taxon>Pseudomonadati</taxon>
        <taxon>Thermodesulfobacteriota</taxon>
        <taxon>Desulfovibrionia</taxon>
        <taxon>Desulfovibrionales</taxon>
        <taxon>Desulfovibrionaceae</taxon>
        <taxon>Oleidesulfovibrio</taxon>
    </lineage>
</organism>
<protein>
    <submittedName>
        <fullName evidence="2">Acriflavin resistance protein</fullName>
    </submittedName>
</protein>
<dbReference type="eggNOG" id="COG0841">
    <property type="taxonomic scope" value="Bacteria"/>
</dbReference>
<dbReference type="Gene3D" id="1.20.1640.10">
    <property type="entry name" value="Multidrug efflux transporter AcrB transmembrane domain"/>
    <property type="match status" value="2"/>
</dbReference>
<feature type="transmembrane region" description="Helical" evidence="1">
    <location>
        <begin position="390"/>
        <end position="412"/>
    </location>
</feature>
<dbReference type="Gene3D" id="3.30.70.1430">
    <property type="entry name" value="Multidrug efflux transporter AcrB pore domain"/>
    <property type="match status" value="2"/>
</dbReference>
<evidence type="ECO:0000313" key="2">
    <source>
        <dbReference type="EMBL" id="ABB38360.1"/>
    </source>
</evidence>
<keyword evidence="1" id="KW-0812">Transmembrane</keyword>
<sequence>MKSVVRFTLRQTVLLNLLFVLLMVVGVFATFSLPVERYPNVDMGKVVVVGFLPGASPQEVEALVTTKIEDALDGLENVEFVRATSYRQRSDVIVKFLDDTDYDAQYDELRFRVLSVQNDLPDAMDPPQFIKIDMDTWMPVMSVNLVGDRSNRALTLMAEELKIYLERLPGVKEVTIEGEYTREYHVELDPHRMSRYGVTFDEVAAALAAGNVSVPAGDFSSHGKEYALLVDERFRSRDDIAGTIIRRDGDGSFVRVGDVMSGAFVSYREPEVIASVNGRDSVAVNVIKLDNGNALDIGKAVEAVLAEYAPVLEREGVEAVITRDQRSHIDQAMSTLGSNLLLGIVLVCAVIWLFMGFRNAMVTSVGIPFAFLVTMVLMKLTGNSLNEITLFSFVLVAGIIVDDAVVVVENIYRHVQAGSPLREAVVNGTAEVALPIVSATATTVAAFLPMLIMTGSTGQFFALIPKAISFALVASLVECLFILPLHFLDWPGRSRLASGDADHTREKPFMIALRNLAERLLRFSMRFRWLTLGAVLAAFSVAVFIFGVSMSGVMPLMRIKFFPDNYTTFYISVEAPEATPISETSRVIRGFAQFMDSLGAGMTRSASGVAGYYLDDDYQTVHGSNLGMVTVELPVTGQQHFADYPRNDPQAHLDDVRSRIAQHTPAGWRVRVRAEKDGPPVGKDVNVRVLGSDPASVSGLAAAMQTFLEQRADIAPHLMDLGDDTGQPSYVFRFRPREERTAEYGLDTRTVAGLAGSVLDGRFVGEFRLADEDVDLRLKIDNVFLERPEDALDVPVLEHSSGPVRLGDLCTVSSYREVGQLNRYQRQRAVTLTANIRPDAAISPQFVIHAVQEHYRKIENDFPGATLDFSGEFASTQRSFQSLMMAFVLAVLIIYVILATQFQSYVQPLIILSAVVFALTGVVFGTFFTRTLFTVNSFVATVGVTGVVVNDSLVLVDFMNKLYRDGLDRTAAAIEGMRIRLRPILLTTLTTMLGLLPMAVGIPSYSLVWGSMASTFVTGLCTATFLTLFVVPVQWHLLMGYQEWRSRRFGRAMHE</sequence>
<keyword evidence="1" id="KW-0472">Membrane</keyword>
<dbReference type="PRINTS" id="PR00702">
    <property type="entry name" value="ACRIFLAVINRP"/>
</dbReference>
<dbReference type="GO" id="GO:0005886">
    <property type="term" value="C:plasma membrane"/>
    <property type="evidence" value="ECO:0007669"/>
    <property type="project" value="TreeGrafter"/>
</dbReference>
<dbReference type="Gene3D" id="3.30.70.1440">
    <property type="entry name" value="Multidrug efflux transporter AcrB pore domain"/>
    <property type="match status" value="1"/>
</dbReference>
<dbReference type="SUPFAM" id="SSF82866">
    <property type="entry name" value="Multidrug efflux transporter AcrB transmembrane domain"/>
    <property type="match status" value="2"/>
</dbReference>
<dbReference type="Proteomes" id="UP000002710">
    <property type="component" value="Chromosome"/>
</dbReference>
<keyword evidence="3" id="KW-1185">Reference proteome</keyword>
<feature type="transmembrane region" description="Helical" evidence="1">
    <location>
        <begin position="360"/>
        <end position="378"/>
    </location>
</feature>